<sequence length="104" mass="11262">MKRNAPTLTALCLAAALPLTACQSHTQSCFNGTCHVTVKGAGQTIEVNDYDVRIREIGPDTVRLQVEGTPTVTLRTGSRTPLGPLTIQVTSIEENTVKFDAFFR</sequence>
<evidence type="ECO:0008006" key="4">
    <source>
        <dbReference type="Google" id="ProtNLM"/>
    </source>
</evidence>
<feature type="chain" id="PRO_5038528011" description="Lipoprotein" evidence="1">
    <location>
        <begin position="22"/>
        <end position="104"/>
    </location>
</feature>
<dbReference type="EMBL" id="CP001738">
    <property type="protein sequence ID" value="ACY99259.1"/>
    <property type="molecule type" value="Genomic_DNA"/>
</dbReference>
<dbReference type="Proteomes" id="UP000001918">
    <property type="component" value="Chromosome"/>
</dbReference>
<keyword evidence="3" id="KW-1185">Reference proteome</keyword>
<evidence type="ECO:0000256" key="1">
    <source>
        <dbReference type="SAM" id="SignalP"/>
    </source>
</evidence>
<accession>D1ACK0</accession>
<keyword evidence="1" id="KW-0732">Signal</keyword>
<protein>
    <recommendedName>
        <fullName evidence="4">Lipoprotein</fullName>
    </recommendedName>
</protein>
<feature type="signal peptide" evidence="1">
    <location>
        <begin position="1"/>
        <end position="21"/>
    </location>
</feature>
<evidence type="ECO:0000313" key="3">
    <source>
        <dbReference type="Proteomes" id="UP000001918"/>
    </source>
</evidence>
<evidence type="ECO:0000313" key="2">
    <source>
        <dbReference type="EMBL" id="ACY99259.1"/>
    </source>
</evidence>
<dbReference type="OrthoDB" id="3482103at2"/>
<organism evidence="2 3">
    <name type="scientific">Thermomonospora curvata (strain ATCC 19995 / DSM 43183 / JCM 3096 / KCTC 9072 / NBRC 15933 / NCIMB 10081 / Henssen B9)</name>
    <dbReference type="NCBI Taxonomy" id="471852"/>
    <lineage>
        <taxon>Bacteria</taxon>
        <taxon>Bacillati</taxon>
        <taxon>Actinomycetota</taxon>
        <taxon>Actinomycetes</taxon>
        <taxon>Streptosporangiales</taxon>
        <taxon>Thermomonosporaceae</taxon>
        <taxon>Thermomonospora</taxon>
    </lineage>
</organism>
<reference evidence="2 3" key="1">
    <citation type="journal article" date="2011" name="Stand. Genomic Sci.">
        <title>Complete genome sequence of Thermomonospora curvata type strain (B9).</title>
        <authorList>
            <person name="Chertkov O."/>
            <person name="Sikorski J."/>
            <person name="Nolan M."/>
            <person name="Lapidus A."/>
            <person name="Lucas S."/>
            <person name="Del Rio T.G."/>
            <person name="Tice H."/>
            <person name="Cheng J.F."/>
            <person name="Goodwin L."/>
            <person name="Pitluck S."/>
            <person name="Liolios K."/>
            <person name="Ivanova N."/>
            <person name="Mavromatis K."/>
            <person name="Mikhailova N."/>
            <person name="Ovchinnikova G."/>
            <person name="Pati A."/>
            <person name="Chen A."/>
            <person name="Palaniappan K."/>
            <person name="Djao O.D."/>
            <person name="Land M."/>
            <person name="Hauser L."/>
            <person name="Chang Y.J."/>
            <person name="Jeffries C.D."/>
            <person name="Brettin T."/>
            <person name="Han C."/>
            <person name="Detter J.C."/>
            <person name="Rohde M."/>
            <person name="Goker M."/>
            <person name="Woyke T."/>
            <person name="Bristow J."/>
            <person name="Eisen J.A."/>
            <person name="Markowitz V."/>
            <person name="Hugenholtz P."/>
            <person name="Klenk H.P."/>
            <person name="Kyrpides N.C."/>
        </authorList>
    </citation>
    <scope>NUCLEOTIDE SEQUENCE [LARGE SCALE GENOMIC DNA]</scope>
    <source>
        <strain evidence="3">ATCC 19995 / DSM 43183 / JCM 3096 / KCTC 9072 / NBRC 15933 / NCIMB 10081 / Henssen B9</strain>
    </source>
</reference>
<dbReference type="KEGG" id="tcu:Tcur_3726"/>
<dbReference type="RefSeq" id="WP_012854043.1">
    <property type="nucleotide sequence ID" value="NC_013510.1"/>
</dbReference>
<dbReference type="HOGENOM" id="CLU_2248823_0_0_11"/>
<name>D1ACK0_THECD</name>
<dbReference type="AlphaFoldDB" id="D1ACK0"/>
<proteinExistence type="predicted"/>
<gene>
    <name evidence="2" type="ordered locus">Tcur_3726</name>
</gene>